<dbReference type="KEGG" id="ppsc:EHS13_35890"/>
<accession>A0A6B8RVT5</accession>
<name>A0A6B8RVT5_9BACL</name>
<dbReference type="Gene3D" id="2.40.260.10">
    <property type="entry name" value="Sortase"/>
    <property type="match status" value="1"/>
</dbReference>
<keyword evidence="1" id="KW-0378">Hydrolase</keyword>
<organism evidence="3 4">
    <name type="scientific">Paenibacillus psychroresistens</name>
    <dbReference type="NCBI Taxonomy" id="1778678"/>
    <lineage>
        <taxon>Bacteria</taxon>
        <taxon>Bacillati</taxon>
        <taxon>Bacillota</taxon>
        <taxon>Bacilli</taxon>
        <taxon>Bacillales</taxon>
        <taxon>Paenibacillaceae</taxon>
        <taxon>Paenibacillus</taxon>
    </lineage>
</organism>
<evidence type="ECO:0000313" key="4">
    <source>
        <dbReference type="Proteomes" id="UP000426246"/>
    </source>
</evidence>
<dbReference type="OrthoDB" id="154054at2"/>
<evidence type="ECO:0000256" key="2">
    <source>
        <dbReference type="PIRSR" id="PIRSR605754-1"/>
    </source>
</evidence>
<dbReference type="NCBIfam" id="TIGR01076">
    <property type="entry name" value="sortase_fam"/>
    <property type="match status" value="1"/>
</dbReference>
<proteinExistence type="predicted"/>
<dbReference type="SUPFAM" id="SSF63817">
    <property type="entry name" value="Sortase"/>
    <property type="match status" value="1"/>
</dbReference>
<protein>
    <submittedName>
        <fullName evidence="3">Class D sortase</fullName>
    </submittedName>
</protein>
<evidence type="ECO:0000256" key="1">
    <source>
        <dbReference type="ARBA" id="ARBA00022801"/>
    </source>
</evidence>
<dbReference type="AlphaFoldDB" id="A0A6B8RVT5"/>
<dbReference type="RefSeq" id="WP_155705137.1">
    <property type="nucleotide sequence ID" value="NZ_CP034235.1"/>
</dbReference>
<dbReference type="GO" id="GO:0016787">
    <property type="term" value="F:hydrolase activity"/>
    <property type="evidence" value="ECO:0007669"/>
    <property type="project" value="UniProtKB-KW"/>
</dbReference>
<dbReference type="InterPro" id="IPR042000">
    <property type="entry name" value="Sortase_D_2"/>
</dbReference>
<keyword evidence="4" id="KW-1185">Reference proteome</keyword>
<feature type="active site" description="Acyl-thioester intermediate" evidence="2">
    <location>
        <position position="211"/>
    </location>
</feature>
<dbReference type="InterPro" id="IPR005754">
    <property type="entry name" value="Sortase"/>
</dbReference>
<feature type="active site" description="Proton donor/acceptor" evidence="2">
    <location>
        <position position="149"/>
    </location>
</feature>
<evidence type="ECO:0000313" key="3">
    <source>
        <dbReference type="EMBL" id="QGQ99869.1"/>
    </source>
</evidence>
<sequence length="232" mass="25970">MIKKYVSVICILLGLILVLYPTVKDRYESYEQRQILKQWQQNLQSIEEVSPQTPPVEEPPIEQNDEDTVVSISPVKPVNTPIAKPVSIEKTAAEKYMEKHVEGVLTIKKIDLKLPIITNATKKNMALSIASIAKTGKAGAVGNYAIAGHRNFSYGKNFNRLDEVVVGDLIEVDTGKKKYTYEVSEKLYVLPTDVQVLEGNGKDKEITLVTCHPMKNPTHRLIIKGKIIEKNS</sequence>
<dbReference type="CDD" id="cd06166">
    <property type="entry name" value="Sortase_D_2"/>
    <property type="match status" value="1"/>
</dbReference>
<dbReference type="EMBL" id="CP034235">
    <property type="protein sequence ID" value="QGQ99869.1"/>
    <property type="molecule type" value="Genomic_DNA"/>
</dbReference>
<dbReference type="Proteomes" id="UP000426246">
    <property type="component" value="Chromosome"/>
</dbReference>
<reference evidence="4" key="1">
    <citation type="submission" date="2018-11" db="EMBL/GenBank/DDBJ databases">
        <title>Complete genome sequence of Paenibacillus sp. ML311-T8.</title>
        <authorList>
            <person name="Nam Y.-D."/>
            <person name="Kang J."/>
            <person name="Chung W.-H."/>
            <person name="Park Y.S."/>
        </authorList>
    </citation>
    <scope>NUCLEOTIDE SEQUENCE [LARGE SCALE GENOMIC DNA]</scope>
    <source>
        <strain evidence="4">ML311-T8</strain>
    </source>
</reference>
<gene>
    <name evidence="3" type="ORF">EHS13_35890</name>
</gene>
<dbReference type="InterPro" id="IPR023365">
    <property type="entry name" value="Sortase_dom-sf"/>
</dbReference>
<dbReference type="Pfam" id="PF04203">
    <property type="entry name" value="Sortase"/>
    <property type="match status" value="1"/>
</dbReference>